<keyword evidence="2" id="KW-1185">Reference proteome</keyword>
<reference evidence="1 2" key="1">
    <citation type="journal article" date="2023" name="Science">
        <title>Elucidation of the pathway for biosynthesis of saponin adjuvants from the soapbark tree.</title>
        <authorList>
            <person name="Reed J."/>
            <person name="Orme A."/>
            <person name="El-Demerdash A."/>
            <person name="Owen C."/>
            <person name="Martin L.B.B."/>
            <person name="Misra R.C."/>
            <person name="Kikuchi S."/>
            <person name="Rejzek M."/>
            <person name="Martin A.C."/>
            <person name="Harkess A."/>
            <person name="Leebens-Mack J."/>
            <person name="Louveau T."/>
            <person name="Stephenson M.J."/>
            <person name="Osbourn A."/>
        </authorList>
    </citation>
    <scope>NUCLEOTIDE SEQUENCE [LARGE SCALE GENOMIC DNA]</scope>
    <source>
        <strain evidence="1">S10</strain>
    </source>
</reference>
<evidence type="ECO:0000313" key="1">
    <source>
        <dbReference type="EMBL" id="KAJ7982402.1"/>
    </source>
</evidence>
<dbReference type="AlphaFoldDB" id="A0AAD7VNK2"/>
<evidence type="ECO:0000313" key="2">
    <source>
        <dbReference type="Proteomes" id="UP001163823"/>
    </source>
</evidence>
<organism evidence="1 2">
    <name type="scientific">Quillaja saponaria</name>
    <name type="common">Soap bark tree</name>
    <dbReference type="NCBI Taxonomy" id="32244"/>
    <lineage>
        <taxon>Eukaryota</taxon>
        <taxon>Viridiplantae</taxon>
        <taxon>Streptophyta</taxon>
        <taxon>Embryophyta</taxon>
        <taxon>Tracheophyta</taxon>
        <taxon>Spermatophyta</taxon>
        <taxon>Magnoliopsida</taxon>
        <taxon>eudicotyledons</taxon>
        <taxon>Gunneridae</taxon>
        <taxon>Pentapetalae</taxon>
        <taxon>rosids</taxon>
        <taxon>fabids</taxon>
        <taxon>Fabales</taxon>
        <taxon>Quillajaceae</taxon>
        <taxon>Quillaja</taxon>
    </lineage>
</organism>
<accession>A0AAD7VNK2</accession>
<gene>
    <name evidence="1" type="ORF">O6P43_001532</name>
</gene>
<dbReference type="KEGG" id="qsa:O6P43_001532"/>
<proteinExistence type="predicted"/>
<dbReference type="EMBL" id="JARAOO010000001">
    <property type="protein sequence ID" value="KAJ7982402.1"/>
    <property type="molecule type" value="Genomic_DNA"/>
</dbReference>
<dbReference type="Proteomes" id="UP001163823">
    <property type="component" value="Chromosome 1"/>
</dbReference>
<name>A0AAD7VNK2_QUISA</name>
<comment type="caution">
    <text evidence="1">The sequence shown here is derived from an EMBL/GenBank/DDBJ whole genome shotgun (WGS) entry which is preliminary data.</text>
</comment>
<protein>
    <submittedName>
        <fullName evidence="1">Uncharacterized protein</fullName>
    </submittedName>
</protein>
<sequence>MINTSKECLRGREFENGSVFQLRIYSGTGGSSRIYGGASVNVATATSAAVVAFILSCWNHGGPYVLGIFTLRRSCERRRLIGRLTRDSEISDQFSDRVHLYLVGLLGF</sequence>